<dbReference type="STRING" id="930129.SAMN05216352_110157"/>
<reference evidence="2 3" key="1">
    <citation type="submission" date="2016-10" db="EMBL/GenBank/DDBJ databases">
        <authorList>
            <person name="de Groot N.N."/>
        </authorList>
    </citation>
    <scope>NUCLEOTIDE SEQUENCE [LARGE SCALE GENOMIC DNA]</scope>
    <source>
        <strain evidence="3">P4B,CCM 7963,CECT 7998,DSM 25260,IBRC-M 10614,KCTC 13821</strain>
    </source>
</reference>
<protein>
    <recommendedName>
        <fullName evidence="4">Transporter</fullName>
    </recommendedName>
</protein>
<dbReference type="RefSeq" id="WP_091586844.1">
    <property type="nucleotide sequence ID" value="NZ_FNDU01000010.1"/>
</dbReference>
<proteinExistence type="predicted"/>
<feature type="compositionally biased region" description="Pro residues" evidence="1">
    <location>
        <begin position="22"/>
        <end position="36"/>
    </location>
</feature>
<sequence>MFPYRQTGFPPGPGPGTGFGPGPGPGFGPGPGPGFGPGPGGDMGPPGQPPSGPPPQTIPSAAGGPSLYAVDPGSLYGCLYRYTFMRLTNGDSFWFYPTFIGRRSVAGYRWFFFRWVYFGIDTNRIESFQCI</sequence>
<name>A0A1G8MRM6_9BACI</name>
<evidence type="ECO:0008006" key="4">
    <source>
        <dbReference type="Google" id="ProtNLM"/>
    </source>
</evidence>
<keyword evidence="3" id="KW-1185">Reference proteome</keyword>
<dbReference type="EMBL" id="FNDU01000010">
    <property type="protein sequence ID" value="SDI70475.1"/>
    <property type="molecule type" value="Genomic_DNA"/>
</dbReference>
<organism evidence="2 3">
    <name type="scientific">Alteribacillus bidgolensis</name>
    <dbReference type="NCBI Taxonomy" id="930129"/>
    <lineage>
        <taxon>Bacteria</taxon>
        <taxon>Bacillati</taxon>
        <taxon>Bacillota</taxon>
        <taxon>Bacilli</taxon>
        <taxon>Bacillales</taxon>
        <taxon>Bacillaceae</taxon>
        <taxon>Alteribacillus</taxon>
    </lineage>
</organism>
<gene>
    <name evidence="2" type="ORF">SAMN05216352_110157</name>
</gene>
<feature type="compositionally biased region" description="Pro residues" evidence="1">
    <location>
        <begin position="46"/>
        <end position="57"/>
    </location>
</feature>
<dbReference type="Proteomes" id="UP000199017">
    <property type="component" value="Unassembled WGS sequence"/>
</dbReference>
<accession>A0A1G8MRM6</accession>
<dbReference type="AlphaFoldDB" id="A0A1G8MRM6"/>
<evidence type="ECO:0000313" key="2">
    <source>
        <dbReference type="EMBL" id="SDI70475.1"/>
    </source>
</evidence>
<evidence type="ECO:0000313" key="3">
    <source>
        <dbReference type="Proteomes" id="UP000199017"/>
    </source>
</evidence>
<evidence type="ECO:0000256" key="1">
    <source>
        <dbReference type="SAM" id="MobiDB-lite"/>
    </source>
</evidence>
<feature type="region of interest" description="Disordered" evidence="1">
    <location>
        <begin position="1"/>
        <end position="65"/>
    </location>
</feature>